<dbReference type="InterPro" id="IPR033120">
    <property type="entry name" value="HOTDOG_ACOT"/>
</dbReference>
<dbReference type="InterPro" id="IPR006683">
    <property type="entry name" value="Thioestr_dom"/>
</dbReference>
<feature type="domain" description="HotDog ACOT-type" evidence="4">
    <location>
        <begin position="8"/>
        <end position="120"/>
    </location>
</feature>
<protein>
    <submittedName>
        <fullName evidence="5">Acyl-CoA thioesterase</fullName>
    </submittedName>
</protein>
<evidence type="ECO:0000313" key="6">
    <source>
        <dbReference type="Proteomes" id="UP000265692"/>
    </source>
</evidence>
<keyword evidence="6" id="KW-1185">Reference proteome</keyword>
<dbReference type="PANTHER" id="PTHR11049">
    <property type="entry name" value="ACYL COENZYME A THIOESTER HYDROLASE"/>
    <property type="match status" value="1"/>
</dbReference>
<dbReference type="Proteomes" id="UP000265692">
    <property type="component" value="Unassembled WGS sequence"/>
</dbReference>
<comment type="caution">
    <text evidence="5">The sequence shown here is derived from an EMBL/GenBank/DDBJ whole genome shotgun (WGS) entry which is preliminary data.</text>
</comment>
<dbReference type="PROSITE" id="PS51770">
    <property type="entry name" value="HOTDOG_ACOT"/>
    <property type="match status" value="1"/>
</dbReference>
<dbReference type="SUPFAM" id="SSF54637">
    <property type="entry name" value="Thioesterase/thiol ester dehydrase-isomerase"/>
    <property type="match status" value="1"/>
</dbReference>
<organism evidence="5 6">
    <name type="scientific">Ureibacillus yapensis</name>
    <dbReference type="NCBI Taxonomy" id="2304605"/>
    <lineage>
        <taxon>Bacteria</taxon>
        <taxon>Bacillati</taxon>
        <taxon>Bacillota</taxon>
        <taxon>Bacilli</taxon>
        <taxon>Bacillales</taxon>
        <taxon>Caryophanaceae</taxon>
        <taxon>Ureibacillus</taxon>
    </lineage>
</organism>
<name>A0A396SDY6_9BACL</name>
<dbReference type="Gene3D" id="3.10.129.10">
    <property type="entry name" value="Hotdog Thioesterase"/>
    <property type="match status" value="1"/>
</dbReference>
<dbReference type="InterPro" id="IPR029069">
    <property type="entry name" value="HotDog_dom_sf"/>
</dbReference>
<dbReference type="EMBL" id="QWEI01000005">
    <property type="protein sequence ID" value="RHW36206.1"/>
    <property type="molecule type" value="Genomic_DNA"/>
</dbReference>
<dbReference type="GO" id="GO:0006637">
    <property type="term" value="P:acyl-CoA metabolic process"/>
    <property type="evidence" value="ECO:0007669"/>
    <property type="project" value="TreeGrafter"/>
</dbReference>
<evidence type="ECO:0000256" key="3">
    <source>
        <dbReference type="PROSITE-ProRule" id="PRU01106"/>
    </source>
</evidence>
<accession>A0A396SDY6</accession>
<dbReference type="GO" id="GO:0052816">
    <property type="term" value="F:long-chain fatty acyl-CoA hydrolase activity"/>
    <property type="evidence" value="ECO:0007669"/>
    <property type="project" value="TreeGrafter"/>
</dbReference>
<keyword evidence="2 3" id="KW-0378">Hydrolase</keyword>
<dbReference type="CDD" id="cd03442">
    <property type="entry name" value="BFIT_BACH"/>
    <property type="match status" value="1"/>
</dbReference>
<dbReference type="Pfam" id="PF03061">
    <property type="entry name" value="4HBT"/>
    <property type="match status" value="1"/>
</dbReference>
<dbReference type="InterPro" id="IPR040170">
    <property type="entry name" value="Cytosol_ACT"/>
</dbReference>
<evidence type="ECO:0000259" key="4">
    <source>
        <dbReference type="PROSITE" id="PS51770"/>
    </source>
</evidence>
<dbReference type="GO" id="GO:0005829">
    <property type="term" value="C:cytosol"/>
    <property type="evidence" value="ECO:0007669"/>
    <property type="project" value="TreeGrafter"/>
</dbReference>
<evidence type="ECO:0000256" key="1">
    <source>
        <dbReference type="ARBA" id="ARBA00010458"/>
    </source>
</evidence>
<dbReference type="RefSeq" id="WP_118876497.1">
    <property type="nucleotide sequence ID" value="NZ_QWEI01000005.1"/>
</dbReference>
<evidence type="ECO:0000256" key="2">
    <source>
        <dbReference type="ARBA" id="ARBA00022801"/>
    </source>
</evidence>
<dbReference type="PANTHER" id="PTHR11049:SF24">
    <property type="entry name" value="CYTOSOLIC ACYL COENZYME A THIOESTER HYDROLASE"/>
    <property type="match status" value="1"/>
</dbReference>
<dbReference type="GO" id="GO:0009062">
    <property type="term" value="P:fatty acid catabolic process"/>
    <property type="evidence" value="ECO:0007669"/>
    <property type="project" value="TreeGrafter"/>
</dbReference>
<sequence length="168" mass="19076">MINEVSMSFSRSHQTHLILPPDTNHHGSIFGGRVLAYIDEIAAVTAMKHAKSEVVTASFDSVDFVSPAYEGNILELEAVVTSTGRSSMEVYVRVMSRDIRTNETKLTTESFVTMVAVDKEGKPIQVPRVYPETERERQLFDTGDARRELRQAKRENTKIRRLLLDQYD</sequence>
<dbReference type="AlphaFoldDB" id="A0A396SDY6"/>
<reference evidence="5 6" key="1">
    <citation type="submission" date="2018-08" db="EMBL/GenBank/DDBJ databases">
        <title>Lysinibacillus sp. YLB-03 draft genome sequence.</title>
        <authorList>
            <person name="Yu L."/>
        </authorList>
    </citation>
    <scope>NUCLEOTIDE SEQUENCE [LARGE SCALE GENOMIC DNA]</scope>
    <source>
        <strain evidence="5 6">YLB-03</strain>
    </source>
</reference>
<dbReference type="OrthoDB" id="9791628at2"/>
<comment type="similarity">
    <text evidence="1">Belongs to the acyl coenzyme A hydrolase family.</text>
</comment>
<proteinExistence type="inferred from homology"/>
<evidence type="ECO:0000313" key="5">
    <source>
        <dbReference type="EMBL" id="RHW36206.1"/>
    </source>
</evidence>
<gene>
    <name evidence="5" type="ORF">D1B33_11245</name>
</gene>